<dbReference type="RefSeq" id="WP_062410656.1">
    <property type="nucleotide sequence ID" value="NZ_BJCS01000009.1"/>
</dbReference>
<dbReference type="OrthoDB" id="2374820at2"/>
<protein>
    <submittedName>
        <fullName evidence="1">TATA-box binding protein</fullName>
    </submittedName>
</protein>
<dbReference type="SUPFAM" id="SSF143842">
    <property type="entry name" value="YwmB-like"/>
    <property type="match status" value="1"/>
</dbReference>
<dbReference type="Proteomes" id="UP000061660">
    <property type="component" value="Chromosome"/>
</dbReference>
<name>A0A0U2W0L0_9BACL</name>
<proteinExistence type="predicted"/>
<dbReference type="InterPro" id="IPR036209">
    <property type="entry name" value="YwmB-like_sf"/>
</dbReference>
<dbReference type="AlphaFoldDB" id="A0A0U2W0L0"/>
<keyword evidence="2" id="KW-1185">Reference proteome</keyword>
<evidence type="ECO:0000313" key="2">
    <source>
        <dbReference type="Proteomes" id="UP000061660"/>
    </source>
</evidence>
<evidence type="ECO:0000313" key="1">
    <source>
        <dbReference type="EMBL" id="ALS25255.1"/>
    </source>
</evidence>
<reference evidence="1 2" key="2">
    <citation type="journal article" date="2016" name="Genome Announc.">
        <title>Complete Genome Sequences of Two Interactive Moderate Thermophiles, Paenibacillus napthalenovorans 32O-Y and Paenibacillus sp. 32O-W.</title>
        <authorList>
            <person name="Butler R.R.III."/>
            <person name="Wang J."/>
            <person name="Stark B.C."/>
            <person name="Pombert J.F."/>
        </authorList>
    </citation>
    <scope>NUCLEOTIDE SEQUENCE [LARGE SCALE GENOMIC DNA]</scope>
    <source>
        <strain evidence="1 2">32O-Y</strain>
    </source>
</reference>
<dbReference type="KEGG" id="pnp:IJ22_49930"/>
<gene>
    <name evidence="1" type="ORF">IJ22_49930</name>
</gene>
<reference evidence="2" key="1">
    <citation type="submission" date="2015-12" db="EMBL/GenBank/DDBJ databases">
        <title>Complete genome sequences of two moderately thermophilic Paenibacillus species.</title>
        <authorList>
            <person name="Butler R.III."/>
            <person name="Wang J."/>
            <person name="Stark B.C."/>
            <person name="Pombert J.-F."/>
        </authorList>
    </citation>
    <scope>NUCLEOTIDE SEQUENCE [LARGE SCALE GENOMIC DNA]</scope>
    <source>
        <strain evidence="2">32O-Y</strain>
    </source>
</reference>
<sequence>MKSRWFFIGMIIAALLIWKGFDVSANAKSDAQRLLSLSDRVMEGNKKVLIKQFSPYSTFINKEDFAETAAELSTVFGLPVNHQLAHEADHLAYKTTKTLHDVVLSLLYTGTLQDRSAYLVLSLETDSETGLAHILELQQELEQKMASLNMPVQWNVMVQGELRGKHAAAGEFLQRLPQLLNAAEVERYTDNGTVSVSYFSRDLKARLLTGERQMNLQAAVHEHSDTGKQRVTLGVPVITMEY</sequence>
<dbReference type="STRING" id="162209.IJ22_49930"/>
<accession>A0A0U2W0L0</accession>
<dbReference type="PATRIC" id="fig|162209.4.peg.5277"/>
<dbReference type="EMBL" id="CP013652">
    <property type="protein sequence ID" value="ALS25255.1"/>
    <property type="molecule type" value="Genomic_DNA"/>
</dbReference>
<dbReference type="Gene3D" id="3.30.360.40">
    <property type="entry name" value="YwmB-like"/>
    <property type="match status" value="1"/>
</dbReference>
<dbReference type="Pfam" id="PF08680">
    <property type="entry name" value="DUF1779"/>
    <property type="match status" value="1"/>
</dbReference>
<organism evidence="1 2">
    <name type="scientific">Paenibacillus naphthalenovorans</name>
    <dbReference type="NCBI Taxonomy" id="162209"/>
    <lineage>
        <taxon>Bacteria</taxon>
        <taxon>Bacillati</taxon>
        <taxon>Bacillota</taxon>
        <taxon>Bacilli</taxon>
        <taxon>Bacillales</taxon>
        <taxon>Paenibacillaceae</taxon>
        <taxon>Paenibacillus</taxon>
    </lineage>
</organism>
<dbReference type="InterPro" id="IPR014794">
    <property type="entry name" value="DUF1779"/>
</dbReference>